<dbReference type="CDD" id="cd00475">
    <property type="entry name" value="Cis_IPPS"/>
    <property type="match status" value="1"/>
</dbReference>
<dbReference type="InterPro" id="IPR018520">
    <property type="entry name" value="UPP_synth-like_CS"/>
</dbReference>
<dbReference type="AlphaFoldDB" id="A0AAE0G3G7"/>
<dbReference type="InterPro" id="IPR036424">
    <property type="entry name" value="UPP_synth-like_sf"/>
</dbReference>
<dbReference type="PROSITE" id="PS01066">
    <property type="entry name" value="UPP_SYNTHASE"/>
    <property type="match status" value="1"/>
</dbReference>
<accession>A0AAE0G3G7</accession>
<dbReference type="Proteomes" id="UP001190700">
    <property type="component" value="Unassembled WGS sequence"/>
</dbReference>
<gene>
    <name evidence="5" type="ORF">CYMTET_21112</name>
</gene>
<comment type="caution">
    <text evidence="5">The sequence shown here is derived from an EMBL/GenBank/DDBJ whole genome shotgun (WGS) entry which is preliminary data.</text>
</comment>
<evidence type="ECO:0000313" key="6">
    <source>
        <dbReference type="Proteomes" id="UP001190700"/>
    </source>
</evidence>
<dbReference type="GO" id="GO:0005783">
    <property type="term" value="C:endoplasmic reticulum"/>
    <property type="evidence" value="ECO:0007669"/>
    <property type="project" value="TreeGrafter"/>
</dbReference>
<comment type="similarity">
    <text evidence="1 3">Belongs to the UPP synthase family.</text>
</comment>
<feature type="region of interest" description="Disordered" evidence="4">
    <location>
        <begin position="239"/>
        <end position="259"/>
    </location>
</feature>
<dbReference type="Pfam" id="PF01255">
    <property type="entry name" value="Prenyltransf"/>
    <property type="match status" value="1"/>
</dbReference>
<dbReference type="PANTHER" id="PTHR10291">
    <property type="entry name" value="DEHYDRODOLICHYL DIPHOSPHATE SYNTHASE FAMILY MEMBER"/>
    <property type="match status" value="1"/>
</dbReference>
<dbReference type="SUPFAM" id="SSF64005">
    <property type="entry name" value="Undecaprenyl diphosphate synthase"/>
    <property type="match status" value="1"/>
</dbReference>
<sequence>MGHVIHGHKHGYKKLLEALEWCLELQVECVSVYAFSIENFKRSRDEVEGLLSLAAEKLRSIAESDVIRQHDVVVSVVGDLTTLPSDVQAAAAHVMLLTRHNKGPRLDICFAYTGRQDMFQAIQSVQEGIQAGFLERGDLCEDVVERCLHTASSPPVDLLIRTSGETRLSDFLLWQCSDAVLVFLEVLWPDFSFMDLVGAIVSFQRGAFQVSRSRQKHSRLQLDHLMYSDVAAAQVAESMDARPKNGQLPRPKTRKGQSNKENCYSLLRVGWAQEKAVGDFLQSEIPSVNSKGGVPDAHGDVRLISSPTFAAPASALGVHLGVDGSSVNKARTARQARVEAFLRRLHSARWAWLKERTPRGDDSELAGPAV</sequence>
<protein>
    <recommendedName>
        <fullName evidence="3">Alkyl transferase</fullName>
        <ecNumber evidence="3">2.5.1.-</ecNumber>
    </recommendedName>
</protein>
<name>A0AAE0G3G7_9CHLO</name>
<evidence type="ECO:0000313" key="5">
    <source>
        <dbReference type="EMBL" id="KAK3270495.1"/>
    </source>
</evidence>
<evidence type="ECO:0000256" key="1">
    <source>
        <dbReference type="ARBA" id="ARBA00005432"/>
    </source>
</evidence>
<proteinExistence type="inferred from homology"/>
<dbReference type="GO" id="GO:0045547">
    <property type="term" value="F:ditrans,polycis-polyprenyl diphosphate synthase [(2E,6E)-farnesyl diphosphate specific] activity"/>
    <property type="evidence" value="ECO:0007669"/>
    <property type="project" value="TreeGrafter"/>
</dbReference>
<evidence type="ECO:0000256" key="4">
    <source>
        <dbReference type="SAM" id="MobiDB-lite"/>
    </source>
</evidence>
<dbReference type="GO" id="GO:0016094">
    <property type="term" value="P:polyprenol biosynthetic process"/>
    <property type="evidence" value="ECO:0007669"/>
    <property type="project" value="TreeGrafter"/>
</dbReference>
<dbReference type="EC" id="2.5.1.-" evidence="3"/>
<dbReference type="InterPro" id="IPR001441">
    <property type="entry name" value="UPP_synth-like"/>
</dbReference>
<evidence type="ECO:0000256" key="2">
    <source>
        <dbReference type="ARBA" id="ARBA00022679"/>
    </source>
</evidence>
<dbReference type="NCBIfam" id="TIGR00055">
    <property type="entry name" value="uppS"/>
    <property type="match status" value="1"/>
</dbReference>
<dbReference type="PANTHER" id="PTHR10291:SF43">
    <property type="entry name" value="DEHYDRODOLICHYL DIPHOSPHATE SYNTHASE COMPLEX SUBUNIT DHDDS"/>
    <property type="match status" value="1"/>
</dbReference>
<keyword evidence="2 3" id="KW-0808">Transferase</keyword>
<keyword evidence="6" id="KW-1185">Reference proteome</keyword>
<dbReference type="Gene3D" id="3.40.1180.10">
    <property type="entry name" value="Decaprenyl diphosphate synthase-like"/>
    <property type="match status" value="1"/>
</dbReference>
<reference evidence="5 6" key="1">
    <citation type="journal article" date="2015" name="Genome Biol. Evol.">
        <title>Comparative Genomics of a Bacterivorous Green Alga Reveals Evolutionary Causalities and Consequences of Phago-Mixotrophic Mode of Nutrition.</title>
        <authorList>
            <person name="Burns J.A."/>
            <person name="Paasch A."/>
            <person name="Narechania A."/>
            <person name="Kim E."/>
        </authorList>
    </citation>
    <scope>NUCLEOTIDE SEQUENCE [LARGE SCALE GENOMIC DNA]</scope>
    <source>
        <strain evidence="5 6">PLY_AMNH</strain>
    </source>
</reference>
<dbReference type="EMBL" id="LGRX02010365">
    <property type="protein sequence ID" value="KAK3270495.1"/>
    <property type="molecule type" value="Genomic_DNA"/>
</dbReference>
<organism evidence="5 6">
    <name type="scientific">Cymbomonas tetramitiformis</name>
    <dbReference type="NCBI Taxonomy" id="36881"/>
    <lineage>
        <taxon>Eukaryota</taxon>
        <taxon>Viridiplantae</taxon>
        <taxon>Chlorophyta</taxon>
        <taxon>Pyramimonadophyceae</taxon>
        <taxon>Pyramimonadales</taxon>
        <taxon>Pyramimonadaceae</taxon>
        <taxon>Cymbomonas</taxon>
    </lineage>
</organism>
<evidence type="ECO:0000256" key="3">
    <source>
        <dbReference type="RuleBase" id="RU363018"/>
    </source>
</evidence>